<sequence length="1574" mass="180239">MSASAFRRNFAIIIGINNYQNNIRELKTAVPDALKLAEIIQTQHEALKPQYQSQNRYEVQLILNQRASLSALKQLITDFNQGQISLDSGKVTVTKDDRLLFYFAGHGIALDALESQEGPVGYLIPQDAKSGDSSTYLPMQELHDALNALPCRHLLAILDCCFAGAFRWASLNREILPKVKVYKERYDRFISDRAWQVITSAADDQKALDSLGSRGIVTEGTEVHSPFAKYLFDALQGKGADLNQDGMITATELYSYLRDRVEIESENYYQRQTPSLCPLRKHDKGEFIFLLPEFDRNKLEDAPSLNVENNPYRGLSSYDEKDSHLFFGREEQIQKLYQKIVDNKQQLTLVLGASGTGKSSLVKAGLIPKLSKDDKTWHILPPFRPGESPLKSLNNVLESVKQPLIQAGTSSRLFTPVEESLGNWFKNNPQAKLLVVIDQFEELITLSKGEEAEKFQIFIKNSLAKYPNNIHVVITLRLDFEAQFQTSILKDFWNDNTRFVVPPMTQDEFREVIEKPALQQVVYFDPPGLVDELINEVVQMPGALPLLSFTLSELYLKYLEQRRDNRALTKNDYEELGRVVGSLTKRANQEYDQLVMEDPAYKDTVRHVMLRMISPQGRELARRQVPKSELVYVDKDENRRVQRVIKCFSDARLIVEGSNSQDKPYVEPAHDALVQGWDKLLEWKKQDEENIILQRRLTPAAEEWNSVSGNLQPLRWQTKRETVIDWLDLRLHTIENLFTKIPTQIYRLWRRAWNKQERFGNQPVQFLWNGNPYLDIADKELNSNDNWLNQVETEFVQKSVLKKRQNIRWWWRGTIFIMSVLSGLTAAALIGQRQALIEQIITDKNSTLTFLNTNQPKLDALISSLRAEKSLNNWLFWGIFQPDKQLQNQVRTSLKIASYALREQNRWQLPQAWTVRDIVSINEQKILVAATDNDNNICVQTIQQSQPQEKPICRKFSDKQSLLTRLKFSPDTKKLIISESSDPYVEPKVVKNAYLWDLKSNHTYSLLAKNLIPDSLIFSPDSKKIALIDGKTAYLWDWRNRKVNQLKELQGDINGINFKPNGTLLVATVTKVKDGTTVDVLDYSSGQKTFEQNFQKFSKENFRYVIISNNGQLLAINYLTGYGMSQASAIFQWTGEGQDLKNLGFNMDVTVSFSPDGKKLAITQSDGTIQFIELDSIPDKFKEPLIIKGSQGFFSSVNFTPNDKQLLTASKDNTISIWNLEPQLLPPQTDAIELPSLQKDFSFSPDGQQLALLEESGNIRWWDLSSNQELKLPSLLQGQKYSEESKLKLILSSNDKQSTQLAILEFNSNYDRNQKIHVWDLHLGKERVYNENYDDDTLGSFSPDGKQLAITNGSSIYLLNLMNNKVDKDFSCDVFEDIKALTWTNDGKLVIATIDDDSTKIWEYFLDSSCPKLLASLKLTANLGRSFSNSSGYINLNTDDKIANITYDGFTILWHWESNIHIKFDSDSDNQYLSPDNKTLLTLDNDKIKYWKLGEIDTLIQRDCEQLRSYLDTLDENNSDRHLCDGIKPSQLTEQTQKIITGETAPVATPTTFKKHIRWGGKSGRTHLSIVQKY</sequence>
<dbReference type="PANTHER" id="PTHR44019">
    <property type="entry name" value="WD REPEAT-CONTAINING PROTEIN 55"/>
    <property type="match status" value="1"/>
</dbReference>
<dbReference type="EMBL" id="JAECZA010000249">
    <property type="protein sequence ID" value="MBH8577024.1"/>
    <property type="molecule type" value="Genomic_DNA"/>
</dbReference>
<feature type="domain" description="Novel STAND NTPase 1" evidence="5">
    <location>
        <begin position="311"/>
        <end position="706"/>
    </location>
</feature>
<evidence type="ECO:0000259" key="4">
    <source>
        <dbReference type="Pfam" id="PF00656"/>
    </source>
</evidence>
<evidence type="ECO:0000256" key="1">
    <source>
        <dbReference type="ARBA" id="ARBA00022574"/>
    </source>
</evidence>
<dbReference type="Pfam" id="PF00656">
    <property type="entry name" value="Peptidase_C14"/>
    <property type="match status" value="1"/>
</dbReference>
<dbReference type="InterPro" id="IPR049052">
    <property type="entry name" value="nSTAND1"/>
</dbReference>
<name>A0A8J7LIU1_9NOST</name>
<dbReference type="InterPro" id="IPR011600">
    <property type="entry name" value="Pept_C14_caspase"/>
</dbReference>
<dbReference type="PROSITE" id="PS00018">
    <property type="entry name" value="EF_HAND_1"/>
    <property type="match status" value="1"/>
</dbReference>
<evidence type="ECO:0000256" key="3">
    <source>
        <dbReference type="PROSITE-ProRule" id="PRU00221"/>
    </source>
</evidence>
<dbReference type="InterPro" id="IPR029030">
    <property type="entry name" value="Caspase-like_dom_sf"/>
</dbReference>
<dbReference type="SUPFAM" id="SSF50969">
    <property type="entry name" value="YVTN repeat-like/Quinoprotein amine dehydrogenase"/>
    <property type="match status" value="1"/>
</dbReference>
<evidence type="ECO:0000313" key="6">
    <source>
        <dbReference type="EMBL" id="MBH8577024.1"/>
    </source>
</evidence>
<dbReference type="InterPro" id="IPR027417">
    <property type="entry name" value="P-loop_NTPase"/>
</dbReference>
<dbReference type="InterPro" id="IPR011044">
    <property type="entry name" value="Quino_amine_DH_bsu"/>
</dbReference>
<keyword evidence="2" id="KW-0677">Repeat</keyword>
<feature type="repeat" description="WD" evidence="3">
    <location>
        <begin position="1187"/>
        <end position="1221"/>
    </location>
</feature>
<reference evidence="6 7" key="1">
    <citation type="journal article" date="2021" name="Int. J. Syst. Evol. Microbiol.">
        <title>Amazonocrinis nigriterrae gen. nov., sp. nov., Atlanticothrix silvestris gen. nov., sp. nov. and Dendronalium phyllosphericum gen. nov., sp. nov., nostocacean cyanobacteria from Brazilian environments.</title>
        <authorList>
            <person name="Alvarenga D.O."/>
            <person name="Andreote A.P.D."/>
            <person name="Branco L.H.Z."/>
            <person name="Delbaje E."/>
            <person name="Cruz R.B."/>
            <person name="Varani A.M."/>
            <person name="Fiore M.F."/>
        </authorList>
    </citation>
    <scope>NUCLEOTIDE SEQUENCE [LARGE SCALE GENOMIC DNA]</scope>
    <source>
        <strain evidence="6 7">CENA369</strain>
    </source>
</reference>
<keyword evidence="7" id="KW-1185">Reference proteome</keyword>
<dbReference type="Gene3D" id="2.130.10.10">
    <property type="entry name" value="YVTN repeat-like/Quinoprotein amine dehydrogenase"/>
    <property type="match status" value="3"/>
</dbReference>
<dbReference type="PANTHER" id="PTHR44019:SF8">
    <property type="entry name" value="POC1 CENTRIOLAR PROTEIN HOMOLOG"/>
    <property type="match status" value="1"/>
</dbReference>
<dbReference type="PROSITE" id="PS00678">
    <property type="entry name" value="WD_REPEATS_1"/>
    <property type="match status" value="1"/>
</dbReference>
<dbReference type="InterPro" id="IPR001680">
    <property type="entry name" value="WD40_rpt"/>
</dbReference>
<dbReference type="PROSITE" id="PS50082">
    <property type="entry name" value="WD_REPEATS_2"/>
    <property type="match status" value="1"/>
</dbReference>
<dbReference type="SMART" id="SM00320">
    <property type="entry name" value="WD40"/>
    <property type="match status" value="5"/>
</dbReference>
<dbReference type="InterPro" id="IPR015943">
    <property type="entry name" value="WD40/YVTN_repeat-like_dom_sf"/>
</dbReference>
<protein>
    <submittedName>
        <fullName evidence="6">Caspase family protein</fullName>
    </submittedName>
</protein>
<evidence type="ECO:0000259" key="5">
    <source>
        <dbReference type="Pfam" id="PF20703"/>
    </source>
</evidence>
<organism evidence="6 7">
    <name type="scientific">Dendronalium phyllosphericum CENA369</name>
    <dbReference type="NCBI Taxonomy" id="1725256"/>
    <lineage>
        <taxon>Bacteria</taxon>
        <taxon>Bacillati</taxon>
        <taxon>Cyanobacteriota</taxon>
        <taxon>Cyanophyceae</taxon>
        <taxon>Nostocales</taxon>
        <taxon>Nostocaceae</taxon>
        <taxon>Dendronalium</taxon>
        <taxon>Dendronalium phyllosphericum</taxon>
    </lineage>
</organism>
<dbReference type="InterPro" id="IPR018247">
    <property type="entry name" value="EF_Hand_1_Ca_BS"/>
</dbReference>
<dbReference type="Gene3D" id="3.40.50.1460">
    <property type="match status" value="1"/>
</dbReference>
<dbReference type="PROSITE" id="PS50294">
    <property type="entry name" value="WD_REPEATS_REGION"/>
    <property type="match status" value="1"/>
</dbReference>
<dbReference type="Pfam" id="PF20703">
    <property type="entry name" value="nSTAND1"/>
    <property type="match status" value="1"/>
</dbReference>
<dbReference type="SUPFAM" id="SSF52540">
    <property type="entry name" value="P-loop containing nucleoside triphosphate hydrolases"/>
    <property type="match status" value="1"/>
</dbReference>
<dbReference type="GO" id="GO:0006508">
    <property type="term" value="P:proteolysis"/>
    <property type="evidence" value="ECO:0007669"/>
    <property type="project" value="InterPro"/>
</dbReference>
<evidence type="ECO:0000256" key="2">
    <source>
        <dbReference type="ARBA" id="ARBA00022737"/>
    </source>
</evidence>
<evidence type="ECO:0000313" key="7">
    <source>
        <dbReference type="Proteomes" id="UP000662314"/>
    </source>
</evidence>
<dbReference type="InterPro" id="IPR019775">
    <property type="entry name" value="WD40_repeat_CS"/>
</dbReference>
<gene>
    <name evidence="6" type="ORF">I8752_29390</name>
</gene>
<dbReference type="Gene3D" id="3.40.50.300">
    <property type="entry name" value="P-loop containing nucleotide triphosphate hydrolases"/>
    <property type="match status" value="1"/>
</dbReference>
<feature type="domain" description="Peptidase C14 caspase" evidence="4">
    <location>
        <begin position="8"/>
        <end position="276"/>
    </location>
</feature>
<dbReference type="Pfam" id="PF00400">
    <property type="entry name" value="WD40"/>
    <property type="match status" value="1"/>
</dbReference>
<accession>A0A8J7LIU1</accession>
<dbReference type="GO" id="GO:0004197">
    <property type="term" value="F:cysteine-type endopeptidase activity"/>
    <property type="evidence" value="ECO:0007669"/>
    <property type="project" value="InterPro"/>
</dbReference>
<dbReference type="SUPFAM" id="SSF52129">
    <property type="entry name" value="Caspase-like"/>
    <property type="match status" value="1"/>
</dbReference>
<dbReference type="InterPro" id="IPR050505">
    <property type="entry name" value="WDR55/POC1"/>
</dbReference>
<keyword evidence="1 3" id="KW-0853">WD repeat</keyword>
<comment type="caution">
    <text evidence="6">The sequence shown here is derived from an EMBL/GenBank/DDBJ whole genome shotgun (WGS) entry which is preliminary data.</text>
</comment>
<proteinExistence type="predicted"/>
<dbReference type="SUPFAM" id="SSF82171">
    <property type="entry name" value="DPP6 N-terminal domain-like"/>
    <property type="match status" value="1"/>
</dbReference>
<dbReference type="Proteomes" id="UP000662314">
    <property type="component" value="Unassembled WGS sequence"/>
</dbReference>
<dbReference type="RefSeq" id="WP_214435742.1">
    <property type="nucleotide sequence ID" value="NZ_CAWPUQ010000179.1"/>
</dbReference>